<dbReference type="Gene3D" id="3.90.550.10">
    <property type="entry name" value="Spore Coat Polysaccharide Biosynthesis Protein SpsA, Chain A"/>
    <property type="match status" value="1"/>
</dbReference>
<evidence type="ECO:0000256" key="3">
    <source>
        <dbReference type="ARBA" id="ARBA00022679"/>
    </source>
</evidence>
<feature type="domain" description="Glycosyltransferase 2-like" evidence="4">
    <location>
        <begin position="7"/>
        <end position="148"/>
    </location>
</feature>
<evidence type="ECO:0000256" key="1">
    <source>
        <dbReference type="ARBA" id="ARBA00006739"/>
    </source>
</evidence>
<evidence type="ECO:0000313" key="6">
    <source>
        <dbReference type="Proteomes" id="UP000003676"/>
    </source>
</evidence>
<reference evidence="5 6" key="2">
    <citation type="submission" date="2008-10" db="EMBL/GenBank/DDBJ databases">
        <authorList>
            <person name="Fulton L."/>
            <person name="Clifton S."/>
            <person name="Fulton B."/>
            <person name="Xu J."/>
            <person name="Minx P."/>
            <person name="Pepin K.H."/>
            <person name="Johnson M."/>
            <person name="Bhonagiri V."/>
            <person name="Nash W.E."/>
            <person name="Mardis E.R."/>
            <person name="Wilson R.K."/>
        </authorList>
    </citation>
    <scope>NUCLEOTIDE SEQUENCE [LARGE SCALE GENOMIC DNA]</scope>
    <source>
        <strain evidence="5 6">ATCC 29098</strain>
    </source>
</reference>
<dbReference type="EMBL" id="ABXU01000088">
    <property type="protein sequence ID" value="EEB32124.1"/>
    <property type="molecule type" value="Genomic_DNA"/>
</dbReference>
<dbReference type="RefSeq" id="WP_006009182.1">
    <property type="nucleotide sequence ID" value="NZ_DS996361.1"/>
</dbReference>
<dbReference type="SUPFAM" id="SSF53448">
    <property type="entry name" value="Nucleotide-diphospho-sugar transferases"/>
    <property type="match status" value="1"/>
</dbReference>
<dbReference type="PANTHER" id="PTHR43685:SF5">
    <property type="entry name" value="GLYCOSYLTRANSFERASE EPSE-RELATED"/>
    <property type="match status" value="1"/>
</dbReference>
<dbReference type="eggNOG" id="COG1216">
    <property type="taxonomic scope" value="Bacteria"/>
</dbReference>
<comment type="similarity">
    <text evidence="1">Belongs to the glycosyltransferase 2 family.</text>
</comment>
<dbReference type="EC" id="2.4.-.-" evidence="5"/>
<accession>B6WY68</accession>
<keyword evidence="3 5" id="KW-0808">Transferase</keyword>
<dbReference type="OrthoDB" id="9786172at2"/>
<dbReference type="HOGENOM" id="CLU_025996_0_9_7"/>
<dbReference type="Proteomes" id="UP000003676">
    <property type="component" value="Unassembled WGS sequence"/>
</dbReference>
<sequence>MNTPHISVLLPVYNNVQYLKKAVLSILQQSFTNFEIILIDDGSSDGTEHLAQQLAEQDARIRLVQRPNKGLIASLNEGINLVQSPFIARMDADDFSFPNRLSIQYAYMTDHPDVVAVGSYIKFMDNQDRMYRKKIFSSGQKLLDDFRWGCPLVHPAVMMRTDAVQKIGGYSPEFPSAEDYALWLRMLSCGRMDTIPQVLLAYRVHGQSISHVHARQQRDSILRAQAIWLSGQEWTREICQLSATQLLNSLLSPKEQKELLARMLALNPHLIGVSPEQDPEAQEWLPCVLQGDITPEIRKALALYHLRAARAQGLSTGSRLYHLCQCALYSPGEFMKKMTEFLCGRLQCR</sequence>
<evidence type="ECO:0000256" key="2">
    <source>
        <dbReference type="ARBA" id="ARBA00022676"/>
    </source>
</evidence>
<dbReference type="PANTHER" id="PTHR43685">
    <property type="entry name" value="GLYCOSYLTRANSFERASE"/>
    <property type="match status" value="1"/>
</dbReference>
<dbReference type="GO" id="GO:0016757">
    <property type="term" value="F:glycosyltransferase activity"/>
    <property type="evidence" value="ECO:0007669"/>
    <property type="project" value="UniProtKB-KW"/>
</dbReference>
<evidence type="ECO:0000259" key="4">
    <source>
        <dbReference type="Pfam" id="PF00535"/>
    </source>
</evidence>
<name>B6WY68_9BACT</name>
<proteinExistence type="inferred from homology"/>
<dbReference type="AlphaFoldDB" id="B6WY68"/>
<organism evidence="5 6">
    <name type="scientific">Desulfovibrio piger ATCC 29098</name>
    <dbReference type="NCBI Taxonomy" id="411464"/>
    <lineage>
        <taxon>Bacteria</taxon>
        <taxon>Pseudomonadati</taxon>
        <taxon>Thermodesulfobacteriota</taxon>
        <taxon>Desulfovibrionia</taxon>
        <taxon>Desulfovibrionales</taxon>
        <taxon>Desulfovibrionaceae</taxon>
        <taxon>Desulfovibrio</taxon>
    </lineage>
</organism>
<gene>
    <name evidence="5" type="ORF">DESPIG_03044</name>
</gene>
<keyword evidence="2 5" id="KW-0328">Glycosyltransferase</keyword>
<protein>
    <submittedName>
        <fullName evidence="5">Glycosyltransferase, group 2 family protein</fullName>
        <ecNumber evidence="5">2.4.-.-</ecNumber>
    </submittedName>
</protein>
<comment type="caution">
    <text evidence="5">The sequence shown here is derived from an EMBL/GenBank/DDBJ whole genome shotgun (WGS) entry which is preliminary data.</text>
</comment>
<dbReference type="InterPro" id="IPR029044">
    <property type="entry name" value="Nucleotide-diphossugar_trans"/>
</dbReference>
<dbReference type="InterPro" id="IPR050834">
    <property type="entry name" value="Glycosyltransf_2"/>
</dbReference>
<evidence type="ECO:0000313" key="5">
    <source>
        <dbReference type="EMBL" id="EEB32124.1"/>
    </source>
</evidence>
<dbReference type="Pfam" id="PF00535">
    <property type="entry name" value="Glycos_transf_2"/>
    <property type="match status" value="1"/>
</dbReference>
<dbReference type="InterPro" id="IPR001173">
    <property type="entry name" value="Glyco_trans_2-like"/>
</dbReference>
<reference evidence="5 6" key="1">
    <citation type="submission" date="2008-10" db="EMBL/GenBank/DDBJ databases">
        <title>Draft genome sequence of Desulvovibrio piger (ATCC 29098).</title>
        <authorList>
            <person name="Sudarsanam P."/>
            <person name="Ley R."/>
            <person name="Guruge J."/>
            <person name="Turnbaugh P.J."/>
            <person name="Mahowald M."/>
            <person name="Liep D."/>
            <person name="Gordon J."/>
        </authorList>
    </citation>
    <scope>NUCLEOTIDE SEQUENCE [LARGE SCALE GENOMIC DNA]</scope>
    <source>
        <strain evidence="5 6">ATCC 29098</strain>
    </source>
</reference>